<gene>
    <name evidence="1" type="ORF">C9J47_04400</name>
</gene>
<comment type="caution">
    <text evidence="1">The sequence shown here is derived from an EMBL/GenBank/DDBJ whole genome shotgun (WGS) entry which is preliminary data.</text>
</comment>
<protein>
    <recommendedName>
        <fullName evidence="3">DUF2513 domain-containing protein</fullName>
    </recommendedName>
</protein>
<reference evidence="1 2" key="1">
    <citation type="submission" date="2018-03" db="EMBL/GenBank/DDBJ databases">
        <title>Whole genome sequencing of Histamine producing bacteria.</title>
        <authorList>
            <person name="Butler K."/>
        </authorList>
    </citation>
    <scope>NUCLEOTIDE SEQUENCE [LARGE SCALE GENOMIC DNA]</scope>
    <source>
        <strain evidence="1 2">ATCC 19614</strain>
    </source>
</reference>
<dbReference type="AlphaFoldDB" id="A0A2T3LEK0"/>
<name>A0A2T3LEK0_9GAMM</name>
<evidence type="ECO:0000313" key="1">
    <source>
        <dbReference type="EMBL" id="PSV49804.1"/>
    </source>
</evidence>
<dbReference type="Proteomes" id="UP000241803">
    <property type="component" value="Unassembled WGS sequence"/>
</dbReference>
<dbReference type="EMBL" id="PYOC01000001">
    <property type="protein sequence ID" value="PSV49804.1"/>
    <property type="molecule type" value="Genomic_DNA"/>
</dbReference>
<evidence type="ECO:0000313" key="2">
    <source>
        <dbReference type="Proteomes" id="UP000241803"/>
    </source>
</evidence>
<accession>A0A2T3LEK0</accession>
<dbReference type="RefSeq" id="WP_170107423.1">
    <property type="nucleotide sequence ID" value="NZ_PYOC01000001.1"/>
</dbReference>
<organism evidence="1 2">
    <name type="scientific">Photobacterium indicum</name>
    <dbReference type="NCBI Taxonomy" id="81447"/>
    <lineage>
        <taxon>Bacteria</taxon>
        <taxon>Pseudomonadati</taxon>
        <taxon>Pseudomonadota</taxon>
        <taxon>Gammaproteobacteria</taxon>
        <taxon>Vibrionales</taxon>
        <taxon>Vibrionaceae</taxon>
        <taxon>Photobacterium</taxon>
    </lineage>
</organism>
<evidence type="ECO:0008006" key="3">
    <source>
        <dbReference type="Google" id="ProtNLM"/>
    </source>
</evidence>
<keyword evidence="2" id="KW-1185">Reference proteome</keyword>
<proteinExistence type="predicted"/>
<sequence length="131" mass="15269">MRIDYGYLKEFLDVFLDSEKATVTWNDFKHLRENEENFIFHFEILIDKQFIATSLSNHSYGVRGLSDNYLVDLKPWRLTSDGHDFSCALNDPGLILKINNRIKKEGISAVIDISKKVLTKRAEKIFDEIDL</sequence>